<comment type="caution">
    <text evidence="2">The sequence shown here is derived from an EMBL/GenBank/DDBJ whole genome shotgun (WGS) entry which is preliminary data.</text>
</comment>
<gene>
    <name evidence="2" type="ORF">DFO77_10133</name>
</gene>
<accession>A0A368VGE1</accession>
<dbReference type="EMBL" id="QPIZ01000001">
    <property type="protein sequence ID" value="RCW39265.1"/>
    <property type="molecule type" value="Genomic_DNA"/>
</dbReference>
<dbReference type="Gene3D" id="2.40.128.490">
    <property type="entry name" value="Uncharacterised protein PF14869, DUF4488"/>
    <property type="match status" value="1"/>
</dbReference>
<dbReference type="AlphaFoldDB" id="A0A368VGE1"/>
<protein>
    <recommendedName>
        <fullName evidence="4">Lipocalin-like protein</fullName>
    </recommendedName>
</protein>
<evidence type="ECO:0000313" key="2">
    <source>
        <dbReference type="EMBL" id="RCW39265.1"/>
    </source>
</evidence>
<organism evidence="2 3">
    <name type="scientific">Marinilabilia salmonicolor</name>
    <dbReference type="NCBI Taxonomy" id="989"/>
    <lineage>
        <taxon>Bacteria</taxon>
        <taxon>Pseudomonadati</taxon>
        <taxon>Bacteroidota</taxon>
        <taxon>Bacteroidia</taxon>
        <taxon>Marinilabiliales</taxon>
        <taxon>Marinilabiliaceae</taxon>
        <taxon>Marinilabilia</taxon>
    </lineage>
</organism>
<evidence type="ECO:0000313" key="3">
    <source>
        <dbReference type="Proteomes" id="UP000252733"/>
    </source>
</evidence>
<keyword evidence="3" id="KW-1185">Reference proteome</keyword>
<reference evidence="2 3" key="1">
    <citation type="submission" date="2018-07" db="EMBL/GenBank/DDBJ databases">
        <title>Freshwater and sediment microbial communities from various areas in North America, analyzing microbe dynamics in response to fracking.</title>
        <authorList>
            <person name="Lamendella R."/>
        </authorList>
    </citation>
    <scope>NUCLEOTIDE SEQUENCE [LARGE SCALE GENOMIC DNA]</scope>
    <source>
        <strain evidence="2 3">160A</strain>
    </source>
</reference>
<name>A0A368VGE1_9BACT</name>
<feature type="chain" id="PRO_5017009776" description="Lipocalin-like protein" evidence="1">
    <location>
        <begin position="24"/>
        <end position="136"/>
    </location>
</feature>
<dbReference type="PROSITE" id="PS51257">
    <property type="entry name" value="PROKAR_LIPOPROTEIN"/>
    <property type="match status" value="1"/>
</dbReference>
<sequence>MKNLKPIFPVFIFFLLVSCNYNAETESPLVGEWSFIEGFSNGKPNFIDEEHRTKVFNSNGTFYISHHEQGNENIEFKGKFETVDDNHFKEILNSSTSVIYAYEIKNDTLTFEGELKIPMENGSYRTVRVKEKWAKR</sequence>
<proteinExistence type="predicted"/>
<keyword evidence="1" id="KW-0732">Signal</keyword>
<dbReference type="Proteomes" id="UP000252733">
    <property type="component" value="Unassembled WGS sequence"/>
</dbReference>
<evidence type="ECO:0008006" key="4">
    <source>
        <dbReference type="Google" id="ProtNLM"/>
    </source>
</evidence>
<feature type="signal peptide" evidence="1">
    <location>
        <begin position="1"/>
        <end position="23"/>
    </location>
</feature>
<dbReference type="RefSeq" id="WP_114436110.1">
    <property type="nucleotide sequence ID" value="NZ_QPIZ01000001.1"/>
</dbReference>
<evidence type="ECO:0000256" key="1">
    <source>
        <dbReference type="SAM" id="SignalP"/>
    </source>
</evidence>